<evidence type="ECO:0000313" key="2">
    <source>
        <dbReference type="Proteomes" id="UP001446871"/>
    </source>
</evidence>
<dbReference type="Gene3D" id="3.40.50.300">
    <property type="entry name" value="P-loop containing nucleotide triphosphate hydrolases"/>
    <property type="match status" value="1"/>
</dbReference>
<gene>
    <name evidence="1" type="ORF">PG996_006413</name>
</gene>
<dbReference type="SUPFAM" id="SSF52540">
    <property type="entry name" value="P-loop containing nucleoside triphosphate hydrolases"/>
    <property type="match status" value="1"/>
</dbReference>
<proteinExistence type="predicted"/>
<organism evidence="1 2">
    <name type="scientific">Apiospora saccharicola</name>
    <dbReference type="NCBI Taxonomy" id="335842"/>
    <lineage>
        <taxon>Eukaryota</taxon>
        <taxon>Fungi</taxon>
        <taxon>Dikarya</taxon>
        <taxon>Ascomycota</taxon>
        <taxon>Pezizomycotina</taxon>
        <taxon>Sordariomycetes</taxon>
        <taxon>Xylariomycetidae</taxon>
        <taxon>Amphisphaeriales</taxon>
        <taxon>Apiosporaceae</taxon>
        <taxon>Apiospora</taxon>
    </lineage>
</organism>
<name>A0ABR1VP88_9PEZI</name>
<dbReference type="PANTHER" id="PTHR46411">
    <property type="entry name" value="FAMILY ATPASE, PUTATIVE-RELATED"/>
    <property type="match status" value="1"/>
</dbReference>
<dbReference type="EMBL" id="JAQQWM010000003">
    <property type="protein sequence ID" value="KAK8073065.1"/>
    <property type="molecule type" value="Genomic_DNA"/>
</dbReference>
<reference evidence="1 2" key="1">
    <citation type="submission" date="2023-01" db="EMBL/GenBank/DDBJ databases">
        <title>Analysis of 21 Apiospora genomes using comparative genomics revels a genus with tremendous synthesis potential of carbohydrate active enzymes and secondary metabolites.</title>
        <authorList>
            <person name="Sorensen T."/>
        </authorList>
    </citation>
    <scope>NUCLEOTIDE SEQUENCE [LARGE SCALE GENOMIC DNA]</scope>
    <source>
        <strain evidence="1 2">CBS 83171</strain>
    </source>
</reference>
<sequence>MGGCRWNRFVTSSETTKLVQALITNRIESENNTEWVATKGNGLIILLHNNPSTGKTFSAESLAELAEKPLWGIGTRPEEVERYLDSALYLTNIWDCVVLLDKTNVFHEKHTFNDLNGNALVSDLLRALECYEGTLVPTTKRVGIFNEAFKSRIQVAPRYDNLEKPQRVQIWKNFFKRLTGS</sequence>
<protein>
    <recommendedName>
        <fullName evidence="3">ATPase AAA-type core domain-containing protein</fullName>
    </recommendedName>
</protein>
<dbReference type="PANTHER" id="PTHR46411:SF2">
    <property type="entry name" value="AAA+ ATPASE DOMAIN-CONTAINING PROTEIN"/>
    <property type="match status" value="1"/>
</dbReference>
<dbReference type="InterPro" id="IPR027417">
    <property type="entry name" value="P-loop_NTPase"/>
</dbReference>
<comment type="caution">
    <text evidence="1">The sequence shown here is derived from an EMBL/GenBank/DDBJ whole genome shotgun (WGS) entry which is preliminary data.</text>
</comment>
<evidence type="ECO:0000313" key="1">
    <source>
        <dbReference type="EMBL" id="KAK8073065.1"/>
    </source>
</evidence>
<keyword evidence="2" id="KW-1185">Reference proteome</keyword>
<accession>A0ABR1VP88</accession>
<evidence type="ECO:0008006" key="3">
    <source>
        <dbReference type="Google" id="ProtNLM"/>
    </source>
</evidence>
<dbReference type="Proteomes" id="UP001446871">
    <property type="component" value="Unassembled WGS sequence"/>
</dbReference>